<proteinExistence type="predicted"/>
<sequence length="218" mass="24493">MQILMVILGMMATKLVALPSDKHLKRALDGHNVEYTMPRMSVQSNPEKEFRILRRDDKDVNQRLCVENSESMNDLVRTYSITPTGEHTDSLHKTSKPSNRLTRVMSEGLPGKHVKRGLHKHFIDRPHLGHGPPHLHHRVIFSPSPLGPPTTSPSSSSSSSPCESSAPRQTIVHSGTRLEVSYLRSFFIRRSWEVCFPSLTSVVAVFDSNHGVRINLFG</sequence>
<feature type="chain" id="PRO_5004107732" evidence="2">
    <location>
        <begin position="18"/>
        <end position="218"/>
    </location>
</feature>
<reference evidence="3 4" key="1">
    <citation type="journal article" date="2010" name="Science">
        <title>Genome expansion and gene loss in powdery mildew fungi reveal tradeoffs in extreme parasitism.</title>
        <authorList>
            <person name="Spanu P.D."/>
            <person name="Abbott J.C."/>
            <person name="Amselem J."/>
            <person name="Burgis T.A."/>
            <person name="Soanes D.M."/>
            <person name="Stueber K."/>
            <person name="Ver Loren van Themaat E."/>
            <person name="Brown J.K.M."/>
            <person name="Butcher S.A."/>
            <person name="Gurr S.J."/>
            <person name="Lebrun M.-H."/>
            <person name="Ridout C.J."/>
            <person name="Schulze-Lefert P."/>
            <person name="Talbot N.J."/>
            <person name="Ahmadinejad N."/>
            <person name="Ametz C."/>
            <person name="Barton G.R."/>
            <person name="Benjdia M."/>
            <person name="Bidzinski P."/>
            <person name="Bindschedler L.V."/>
            <person name="Both M."/>
            <person name="Brewer M.T."/>
            <person name="Cadle-Davidson L."/>
            <person name="Cadle-Davidson M.M."/>
            <person name="Collemare J."/>
            <person name="Cramer R."/>
            <person name="Frenkel O."/>
            <person name="Godfrey D."/>
            <person name="Harriman J."/>
            <person name="Hoede C."/>
            <person name="King B.C."/>
            <person name="Klages S."/>
            <person name="Kleemann J."/>
            <person name="Knoll D."/>
            <person name="Koti P.S."/>
            <person name="Kreplak J."/>
            <person name="Lopez-Ruiz F.J."/>
            <person name="Lu X."/>
            <person name="Maekawa T."/>
            <person name="Mahanil S."/>
            <person name="Micali C."/>
            <person name="Milgroom M.G."/>
            <person name="Montana G."/>
            <person name="Noir S."/>
            <person name="O'Connell R.J."/>
            <person name="Oberhaensli S."/>
            <person name="Parlange F."/>
            <person name="Pedersen C."/>
            <person name="Quesneville H."/>
            <person name="Reinhardt R."/>
            <person name="Rott M."/>
            <person name="Sacristan S."/>
            <person name="Schmidt S.M."/>
            <person name="Schoen M."/>
            <person name="Skamnioti P."/>
            <person name="Sommer H."/>
            <person name="Stephens A."/>
            <person name="Takahara H."/>
            <person name="Thordal-Christensen H."/>
            <person name="Vigouroux M."/>
            <person name="Wessling R."/>
            <person name="Wicker T."/>
            <person name="Panstruga R."/>
        </authorList>
    </citation>
    <scope>NUCLEOTIDE SEQUENCE [LARGE SCALE GENOMIC DNA]</scope>
    <source>
        <strain evidence="3">DH14</strain>
    </source>
</reference>
<evidence type="ECO:0000256" key="2">
    <source>
        <dbReference type="SAM" id="SignalP"/>
    </source>
</evidence>
<feature type="compositionally biased region" description="Low complexity" evidence="1">
    <location>
        <begin position="152"/>
        <end position="167"/>
    </location>
</feature>
<name>N1JF94_BLUG1</name>
<comment type="caution">
    <text evidence="3">The sequence shown here is derived from an EMBL/GenBank/DDBJ whole genome shotgun (WGS) entry which is preliminary data.</text>
</comment>
<dbReference type="InParanoid" id="N1JF94"/>
<gene>
    <name evidence="3" type="ORF">BGHDH14_bghG002593000003001</name>
</gene>
<evidence type="ECO:0000313" key="4">
    <source>
        <dbReference type="Proteomes" id="UP000015441"/>
    </source>
</evidence>
<feature type="signal peptide" evidence="2">
    <location>
        <begin position="1"/>
        <end position="17"/>
    </location>
</feature>
<accession>N1JF94</accession>
<dbReference type="HOGENOM" id="CLU_1266673_0_0_1"/>
<dbReference type="OrthoDB" id="3607689at2759"/>
<dbReference type="AlphaFoldDB" id="N1JF94"/>
<dbReference type="Proteomes" id="UP000015441">
    <property type="component" value="Unassembled WGS sequence"/>
</dbReference>
<feature type="region of interest" description="Disordered" evidence="1">
    <location>
        <begin position="142"/>
        <end position="170"/>
    </location>
</feature>
<dbReference type="EMBL" id="CAUH01002593">
    <property type="protein sequence ID" value="CCU76453.1"/>
    <property type="molecule type" value="Genomic_DNA"/>
</dbReference>
<keyword evidence="2" id="KW-0732">Signal</keyword>
<evidence type="ECO:0000256" key="1">
    <source>
        <dbReference type="SAM" id="MobiDB-lite"/>
    </source>
</evidence>
<keyword evidence="4" id="KW-1185">Reference proteome</keyword>
<evidence type="ECO:0000313" key="3">
    <source>
        <dbReference type="EMBL" id="CCU76453.1"/>
    </source>
</evidence>
<protein>
    <submittedName>
        <fullName evidence="3">CSEP0355 putative effector protein</fullName>
    </submittedName>
</protein>
<organism evidence="3 4">
    <name type="scientific">Blumeria graminis f. sp. hordei (strain DH14)</name>
    <name type="common">Barley powdery mildew</name>
    <name type="synonym">Oidium monilioides f. sp. hordei</name>
    <dbReference type="NCBI Taxonomy" id="546991"/>
    <lineage>
        <taxon>Eukaryota</taxon>
        <taxon>Fungi</taxon>
        <taxon>Dikarya</taxon>
        <taxon>Ascomycota</taxon>
        <taxon>Pezizomycotina</taxon>
        <taxon>Leotiomycetes</taxon>
        <taxon>Erysiphales</taxon>
        <taxon>Erysiphaceae</taxon>
        <taxon>Blumeria</taxon>
        <taxon>Blumeria hordei</taxon>
    </lineage>
</organism>